<evidence type="ECO:0000313" key="3">
    <source>
        <dbReference type="EMBL" id="KAG8511413.1"/>
    </source>
</evidence>
<sequence length="160" mass="18616">MEFSGLQPTIRWMQTPQPTPSCPPGLEDLSQINQLLVCQRFDQLKDLSHCENNKIYEVMNNQRQRIYFAEEKRSCFLRYLCGSSRPFTMTIYDTEGRDVITMHKALSCGCCWNNCFLQKLLPMDEERVIGNISNADKFRIQFPFDLDVKIKALMLGASFL</sequence>
<dbReference type="EMBL" id="JAGFMF010011830">
    <property type="protein sequence ID" value="KAG8511413.1"/>
    <property type="molecule type" value="Genomic_DNA"/>
</dbReference>
<dbReference type="PANTHER" id="PTHR23248:SF31">
    <property type="entry name" value="PHOSPHOLIPID SCRAMBLASE"/>
    <property type="match status" value="1"/>
</dbReference>
<organism evidence="3 4">
    <name type="scientific">Galemys pyrenaicus</name>
    <name type="common">Iberian desman</name>
    <name type="synonym">Pyrenean desman</name>
    <dbReference type="NCBI Taxonomy" id="202257"/>
    <lineage>
        <taxon>Eukaryota</taxon>
        <taxon>Metazoa</taxon>
        <taxon>Chordata</taxon>
        <taxon>Craniata</taxon>
        <taxon>Vertebrata</taxon>
        <taxon>Euteleostomi</taxon>
        <taxon>Mammalia</taxon>
        <taxon>Eutheria</taxon>
        <taxon>Laurasiatheria</taxon>
        <taxon>Eulipotyphla</taxon>
        <taxon>Talpidae</taxon>
        <taxon>Galemys</taxon>
    </lineage>
</organism>
<dbReference type="InterPro" id="IPR005552">
    <property type="entry name" value="Scramblase"/>
</dbReference>
<name>A0A8J5ZXM3_GALPY</name>
<dbReference type="AlphaFoldDB" id="A0A8J5ZXM3"/>
<dbReference type="GO" id="GO:0017128">
    <property type="term" value="F:phospholipid scramblase activity"/>
    <property type="evidence" value="ECO:0007669"/>
    <property type="project" value="InterPro"/>
</dbReference>
<reference evidence="3" key="1">
    <citation type="journal article" date="2021" name="Evol. Appl.">
        <title>The genome of the Pyrenean desman and the effects of bottlenecks and inbreeding on the genomic landscape of an endangered species.</title>
        <authorList>
            <person name="Escoda L."/>
            <person name="Castresana J."/>
        </authorList>
    </citation>
    <scope>NUCLEOTIDE SEQUENCE</scope>
    <source>
        <strain evidence="3">IBE-C5619</strain>
    </source>
</reference>
<accession>A0A8J5ZXM3</accession>
<dbReference type="PANTHER" id="PTHR23248">
    <property type="entry name" value="PHOSPHOLIPID SCRAMBLASE-RELATED"/>
    <property type="match status" value="1"/>
</dbReference>
<comment type="similarity">
    <text evidence="1 2">Belongs to the phospholipid scramblase family.</text>
</comment>
<evidence type="ECO:0000256" key="2">
    <source>
        <dbReference type="RuleBase" id="RU363116"/>
    </source>
</evidence>
<keyword evidence="2" id="KW-0106">Calcium</keyword>
<evidence type="ECO:0000313" key="4">
    <source>
        <dbReference type="Proteomes" id="UP000700334"/>
    </source>
</evidence>
<dbReference type="Proteomes" id="UP000700334">
    <property type="component" value="Unassembled WGS sequence"/>
</dbReference>
<comment type="function">
    <text evidence="2">May mediate accelerated ATP-independent bidirectional transbilayer migration of phospholipids upon binding calcium ions that results in a loss of phospholipid asymmetry in the plasma membrane.</text>
</comment>
<gene>
    <name evidence="3" type="ORF">J0S82_008637</name>
</gene>
<dbReference type="GO" id="GO:0005886">
    <property type="term" value="C:plasma membrane"/>
    <property type="evidence" value="ECO:0007669"/>
    <property type="project" value="TreeGrafter"/>
</dbReference>
<protein>
    <recommendedName>
        <fullName evidence="2">Phospholipid scramblase</fullName>
    </recommendedName>
</protein>
<proteinExistence type="inferred from homology"/>
<dbReference type="OrthoDB" id="191150at2759"/>
<dbReference type="Pfam" id="PF03803">
    <property type="entry name" value="Scramblase"/>
    <property type="match status" value="1"/>
</dbReference>
<keyword evidence="2" id="KW-0449">Lipoprotein</keyword>
<keyword evidence="2" id="KW-0564">Palmitate</keyword>
<evidence type="ECO:0000256" key="1">
    <source>
        <dbReference type="ARBA" id="ARBA00005350"/>
    </source>
</evidence>
<keyword evidence="4" id="KW-1185">Reference proteome</keyword>
<comment type="caution">
    <text evidence="3">The sequence shown here is derived from an EMBL/GenBank/DDBJ whole genome shotgun (WGS) entry which is preliminary data.</text>
</comment>
<feature type="non-terminal residue" evidence="3">
    <location>
        <position position="160"/>
    </location>
</feature>
<comment type="cofactor">
    <cofactor evidence="2">
        <name>Ca(2+)</name>
        <dbReference type="ChEBI" id="CHEBI:29108"/>
    </cofactor>
</comment>